<keyword evidence="2" id="KW-1185">Reference proteome</keyword>
<evidence type="ECO:0000313" key="1">
    <source>
        <dbReference type="EMBL" id="KAF4491222.1"/>
    </source>
</evidence>
<dbReference type="RefSeq" id="XP_066009715.1">
    <property type="nucleotide sequence ID" value="XM_066150818.1"/>
</dbReference>
<gene>
    <name evidence="1" type="ORF">CGGC5_v001325</name>
</gene>
<dbReference type="EMBL" id="ANPB02000001">
    <property type="protein sequence ID" value="KAF4491222.1"/>
    <property type="molecule type" value="Genomic_DNA"/>
</dbReference>
<name>A0A7J6JNC2_COLFN</name>
<organism evidence="1 2">
    <name type="scientific">Colletotrichum fructicola (strain Nara gc5)</name>
    <name type="common">Anthracnose fungus</name>
    <name type="synonym">Colletotrichum gloeosporioides (strain Nara gc5)</name>
    <dbReference type="NCBI Taxonomy" id="1213859"/>
    <lineage>
        <taxon>Eukaryota</taxon>
        <taxon>Fungi</taxon>
        <taxon>Dikarya</taxon>
        <taxon>Ascomycota</taxon>
        <taxon>Pezizomycotina</taxon>
        <taxon>Sordariomycetes</taxon>
        <taxon>Hypocreomycetidae</taxon>
        <taxon>Glomerellales</taxon>
        <taxon>Glomerellaceae</taxon>
        <taxon>Colletotrichum</taxon>
        <taxon>Colletotrichum gloeosporioides species complex</taxon>
    </lineage>
</organism>
<comment type="caution">
    <text evidence="1">The sequence shown here is derived from an EMBL/GenBank/DDBJ whole genome shotgun (WGS) entry which is preliminary data.</text>
</comment>
<proteinExistence type="predicted"/>
<dbReference type="GeneID" id="90979612"/>
<evidence type="ECO:0000313" key="2">
    <source>
        <dbReference type="Proteomes" id="UP000011096"/>
    </source>
</evidence>
<sequence length="82" mass="8933">MRTIATTKTTRGRYPDGGHFACLATRTVTLSPGAKGQDSETAEHIEEYFLVISLSTPERSVEATGSCVRPFPFQPCRSVCPL</sequence>
<protein>
    <submittedName>
        <fullName evidence="1">Uncharacterized protein</fullName>
    </submittedName>
</protein>
<dbReference type="Proteomes" id="UP000011096">
    <property type="component" value="Unassembled WGS sequence"/>
</dbReference>
<dbReference type="InParanoid" id="A0A7J6JNC2"/>
<reference evidence="1 2" key="1">
    <citation type="submission" date="2012-08" db="EMBL/GenBank/DDBJ databases">
        <authorList>
            <person name="Gan P.H.P."/>
            <person name="Ikeda K."/>
            <person name="Irieda H."/>
            <person name="Narusaka M."/>
            <person name="O'Connell R.J."/>
            <person name="Narusaka Y."/>
            <person name="Takano Y."/>
            <person name="Kubo Y."/>
            <person name="Shirasu K."/>
        </authorList>
    </citation>
    <scope>NUCLEOTIDE SEQUENCE [LARGE SCALE GENOMIC DNA]</scope>
    <source>
        <strain evidence="1 2">Nara gc5</strain>
    </source>
</reference>
<reference evidence="1 2" key="2">
    <citation type="submission" date="2020-04" db="EMBL/GenBank/DDBJ databases">
        <title>Genome sequencing and assembly of multiple isolates from the Colletotrichum gloeosporioides species complex.</title>
        <authorList>
            <person name="Gan P."/>
            <person name="Shirasu K."/>
        </authorList>
    </citation>
    <scope>NUCLEOTIDE SEQUENCE [LARGE SCALE GENOMIC DNA]</scope>
    <source>
        <strain evidence="1 2">Nara gc5</strain>
    </source>
</reference>
<dbReference type="AlphaFoldDB" id="A0A7J6JNC2"/>
<accession>A0A7J6JNC2</accession>